<dbReference type="OMA" id="GFWHGRC"/>
<evidence type="ECO:0000313" key="1">
    <source>
        <dbReference type="Proteomes" id="UP000504633"/>
    </source>
</evidence>
<sequence length="52" mass="5364">MFGYTCYPAGCIGICGGAAPSGFYDPSFCSFQGPFNSCSGPSGPGFWHGRCL</sequence>
<keyword evidence="1" id="KW-1185">Reference proteome</keyword>
<gene>
    <name evidence="2" type="primary">LOC111592507</name>
</gene>
<dbReference type="Proteomes" id="UP000504633">
    <property type="component" value="Unplaced"/>
</dbReference>
<organism evidence="1 2">
    <name type="scientific">Drosophila hydei</name>
    <name type="common">Fruit fly</name>
    <dbReference type="NCBI Taxonomy" id="7224"/>
    <lineage>
        <taxon>Eukaryota</taxon>
        <taxon>Metazoa</taxon>
        <taxon>Ecdysozoa</taxon>
        <taxon>Arthropoda</taxon>
        <taxon>Hexapoda</taxon>
        <taxon>Insecta</taxon>
        <taxon>Pterygota</taxon>
        <taxon>Neoptera</taxon>
        <taxon>Endopterygota</taxon>
        <taxon>Diptera</taxon>
        <taxon>Brachycera</taxon>
        <taxon>Muscomorpha</taxon>
        <taxon>Ephydroidea</taxon>
        <taxon>Drosophilidae</taxon>
        <taxon>Drosophila</taxon>
    </lineage>
</organism>
<protein>
    <submittedName>
        <fullName evidence="2">Uncharacterized protein LOC111592507</fullName>
    </submittedName>
</protein>
<reference evidence="2" key="1">
    <citation type="submission" date="2025-08" db="UniProtKB">
        <authorList>
            <consortium name="RefSeq"/>
        </authorList>
    </citation>
    <scope>IDENTIFICATION</scope>
    <source>
        <strain evidence="2">15085-1641.00</strain>
        <tissue evidence="2">Whole body</tissue>
    </source>
</reference>
<dbReference type="KEGG" id="dhe:111592507"/>
<dbReference type="RefSeq" id="XP_023160500.1">
    <property type="nucleotide sequence ID" value="XM_023304732.2"/>
</dbReference>
<dbReference type="OrthoDB" id="7800844at2759"/>
<name>A0A6J1L267_DROHY</name>
<proteinExistence type="predicted"/>
<accession>A0A6J1L267</accession>
<dbReference type="GeneID" id="111592507"/>
<evidence type="ECO:0000313" key="2">
    <source>
        <dbReference type="RefSeq" id="XP_023160500.1"/>
    </source>
</evidence>
<dbReference type="AlphaFoldDB" id="A0A6J1L267"/>